<dbReference type="PANTHER" id="PTHR31236">
    <property type="entry name" value="BURP DOMAIN PROTEIN USPL1-LIKE"/>
    <property type="match status" value="1"/>
</dbReference>
<dbReference type="Pfam" id="PF03181">
    <property type="entry name" value="BURP"/>
    <property type="match status" value="1"/>
</dbReference>
<evidence type="ECO:0000313" key="3">
    <source>
        <dbReference type="EMBL" id="KAE8710587.1"/>
    </source>
</evidence>
<dbReference type="SMART" id="SM01045">
    <property type="entry name" value="BURP"/>
    <property type="match status" value="1"/>
</dbReference>
<protein>
    <submittedName>
        <fullName evidence="3">BURP domain-containing protein</fullName>
    </submittedName>
</protein>
<proteinExistence type="predicted"/>
<keyword evidence="4" id="KW-1185">Reference proteome</keyword>
<evidence type="ECO:0000256" key="1">
    <source>
        <dbReference type="SAM" id="MobiDB-lite"/>
    </source>
</evidence>
<dbReference type="EMBL" id="VEPZ02000928">
    <property type="protein sequence ID" value="KAE8710587.1"/>
    <property type="molecule type" value="Genomic_DNA"/>
</dbReference>
<sequence>MSVFPHTPLPKVLHDILPIPGRSMVYSSEFGAYWDGDDSDKKPNTKDSPDSKGINDPEFGAYGYDDSYAKSNTKDSPDNKGINDPEFGNYAYDDSYAKPKTEDNSDKNSNTEDSLVNKGVNDPGFGDFGYQYTKSKSEDDLDSGFGDFGYQYTKSKTQYNSNKGYDTEKLPVNRKALRGHENTAIKETIYFFQETLLPGTKVNLPRILQKSPMATFLPRQIEESLAPMSNDKLPEILNNFSLKAESKGAVYVEVAVKNCERDEMKGEAKYCASSLESFVDLGVSVLGKNIRLLWHELAEETKNPMFTIGHGVGHMGGNSVVCHKMKYPYAVYLCHSIEKTEVFKVPLVSEDGTKANAMAVCHKDTSFWSPNHLAFKILKIKPGTVPICHFLGRDTLVWIPN</sequence>
<feature type="compositionally biased region" description="Basic and acidic residues" evidence="1">
    <location>
        <begin position="95"/>
        <end position="110"/>
    </location>
</feature>
<accession>A0A6A3B4H1</accession>
<feature type="compositionally biased region" description="Basic and acidic residues" evidence="1">
    <location>
        <begin position="72"/>
        <end position="83"/>
    </location>
</feature>
<gene>
    <name evidence="3" type="ORF">F3Y22_tig00110320pilonHSYRG00012</name>
</gene>
<dbReference type="AlphaFoldDB" id="A0A6A3B4H1"/>
<dbReference type="InterPro" id="IPR004873">
    <property type="entry name" value="BURP_dom"/>
</dbReference>
<comment type="caution">
    <text evidence="3">The sequence shown here is derived from an EMBL/GenBank/DDBJ whole genome shotgun (WGS) entry which is preliminary data.</text>
</comment>
<feature type="region of interest" description="Disordered" evidence="1">
    <location>
        <begin position="33"/>
        <end position="122"/>
    </location>
</feature>
<evidence type="ECO:0000259" key="2">
    <source>
        <dbReference type="PROSITE" id="PS51277"/>
    </source>
</evidence>
<dbReference type="PROSITE" id="PS51277">
    <property type="entry name" value="BURP"/>
    <property type="match status" value="1"/>
</dbReference>
<evidence type="ECO:0000313" key="4">
    <source>
        <dbReference type="Proteomes" id="UP000436088"/>
    </source>
</evidence>
<feature type="domain" description="BURP" evidence="2">
    <location>
        <begin position="190"/>
        <end position="401"/>
    </location>
</feature>
<name>A0A6A3B4H1_HIBSY</name>
<dbReference type="InterPro" id="IPR044816">
    <property type="entry name" value="BURP"/>
</dbReference>
<reference evidence="3" key="1">
    <citation type="submission" date="2019-09" db="EMBL/GenBank/DDBJ databases">
        <title>Draft genome information of white flower Hibiscus syriacus.</title>
        <authorList>
            <person name="Kim Y.-M."/>
        </authorList>
    </citation>
    <scope>NUCLEOTIDE SEQUENCE [LARGE SCALE GENOMIC DNA]</scope>
    <source>
        <strain evidence="3">YM2019G1</strain>
    </source>
</reference>
<dbReference type="Proteomes" id="UP000436088">
    <property type="component" value="Unassembled WGS sequence"/>
</dbReference>
<feature type="compositionally biased region" description="Basic and acidic residues" evidence="1">
    <location>
        <begin position="39"/>
        <end position="55"/>
    </location>
</feature>
<organism evidence="3 4">
    <name type="scientific">Hibiscus syriacus</name>
    <name type="common">Rose of Sharon</name>
    <dbReference type="NCBI Taxonomy" id="106335"/>
    <lineage>
        <taxon>Eukaryota</taxon>
        <taxon>Viridiplantae</taxon>
        <taxon>Streptophyta</taxon>
        <taxon>Embryophyta</taxon>
        <taxon>Tracheophyta</taxon>
        <taxon>Spermatophyta</taxon>
        <taxon>Magnoliopsida</taxon>
        <taxon>eudicotyledons</taxon>
        <taxon>Gunneridae</taxon>
        <taxon>Pentapetalae</taxon>
        <taxon>rosids</taxon>
        <taxon>malvids</taxon>
        <taxon>Malvales</taxon>
        <taxon>Malvaceae</taxon>
        <taxon>Malvoideae</taxon>
        <taxon>Hibiscus</taxon>
    </lineage>
</organism>
<dbReference type="PANTHER" id="PTHR31236:SF37">
    <property type="entry name" value="BURP DOMAIN-CONTAINING PROTEIN 5-LIKE"/>
    <property type="match status" value="1"/>
</dbReference>